<proteinExistence type="predicted"/>
<evidence type="ECO:0000313" key="3">
    <source>
        <dbReference type="EMBL" id="KAG0499596.1"/>
    </source>
</evidence>
<keyword evidence="5" id="KW-1185">Reference proteome</keyword>
<feature type="compositionally biased region" description="Basic residues" evidence="1">
    <location>
        <begin position="1"/>
        <end position="12"/>
    </location>
</feature>
<gene>
    <name evidence="4" type="ORF">HPP92_003845</name>
    <name evidence="3" type="ORF">HPP92_004287</name>
</gene>
<sequence length="305" mass="32315">MERSNPVRKKHTSTADLLTWLETPQPIDTPVQGSASRHSYKPVGGISPALFGGQMTEEEVESVNKRRPCSGPKLREMTGSGIFAARTESDSLESGSSGTNPGNKTGVRIYQQALGGISQISFGAEESVSPRKPSSLPEVAKQRELSGSLGSEAESKVQKQLSDAKSKELCGHDIFGPPPEIPSRPLAARNLELKGQLDFGEPPMRTIHTSVKVSNPAGGQSNITFGEEPVVKTAKKIHDQKLHELTGNNIFEGDAAPSSAEKPLSSAKLREMSGSDIFADGKAASRDYFGGVRKPPGGGSSIALV</sequence>
<feature type="compositionally biased region" description="Basic and acidic residues" evidence="1">
    <location>
        <begin position="153"/>
        <end position="164"/>
    </location>
</feature>
<dbReference type="Pfam" id="PF13266">
    <property type="entry name" value="DUF4057"/>
    <property type="match status" value="1"/>
</dbReference>
<dbReference type="OrthoDB" id="1868458at2759"/>
<dbReference type="Proteomes" id="UP000636800">
    <property type="component" value="Chromosome 1"/>
</dbReference>
<feature type="region of interest" description="Disordered" evidence="1">
    <location>
        <begin position="248"/>
        <end position="268"/>
    </location>
</feature>
<evidence type="ECO:0000313" key="6">
    <source>
        <dbReference type="Proteomes" id="UP000639772"/>
    </source>
</evidence>
<dbReference type="EMBL" id="JADCNL010000001">
    <property type="protein sequence ID" value="KAG0499596.1"/>
    <property type="molecule type" value="Genomic_DNA"/>
</dbReference>
<dbReference type="PANTHER" id="PTHR31132">
    <property type="entry name" value="N-LYSINE METHYLTRANSFERASE"/>
    <property type="match status" value="1"/>
</dbReference>
<dbReference type="Proteomes" id="UP000639772">
    <property type="component" value="Chromosome 1"/>
</dbReference>
<feature type="region of interest" description="Disordered" evidence="1">
    <location>
        <begin position="1"/>
        <end position="164"/>
    </location>
</feature>
<evidence type="ECO:0000313" key="4">
    <source>
        <dbReference type="EMBL" id="KAG0503773.1"/>
    </source>
</evidence>
<reference evidence="5 6" key="1">
    <citation type="journal article" date="2020" name="Nat. Food">
        <title>A phased Vanilla planifolia genome enables genetic improvement of flavour and production.</title>
        <authorList>
            <person name="Hasing T."/>
            <person name="Tang H."/>
            <person name="Brym M."/>
            <person name="Khazi F."/>
            <person name="Huang T."/>
            <person name="Chambers A.H."/>
        </authorList>
    </citation>
    <scope>NUCLEOTIDE SEQUENCE [LARGE SCALE GENOMIC DNA]</scope>
    <source>
        <tissue evidence="3">Leaf</tissue>
    </source>
</reference>
<dbReference type="InterPro" id="IPR025131">
    <property type="entry name" value="DUF4057"/>
</dbReference>
<dbReference type="AlphaFoldDB" id="A0A835RWH0"/>
<evidence type="ECO:0000256" key="1">
    <source>
        <dbReference type="SAM" id="MobiDB-lite"/>
    </source>
</evidence>
<comment type="caution">
    <text evidence="3">The sequence shown here is derived from an EMBL/GenBank/DDBJ whole genome shotgun (WGS) entry which is preliminary data.</text>
</comment>
<dbReference type="EMBL" id="JADCNM010000001">
    <property type="protein sequence ID" value="KAG0503773.1"/>
    <property type="molecule type" value="Genomic_DNA"/>
</dbReference>
<evidence type="ECO:0000259" key="2">
    <source>
        <dbReference type="Pfam" id="PF13266"/>
    </source>
</evidence>
<organism evidence="3 5">
    <name type="scientific">Vanilla planifolia</name>
    <name type="common">Vanilla</name>
    <dbReference type="NCBI Taxonomy" id="51239"/>
    <lineage>
        <taxon>Eukaryota</taxon>
        <taxon>Viridiplantae</taxon>
        <taxon>Streptophyta</taxon>
        <taxon>Embryophyta</taxon>
        <taxon>Tracheophyta</taxon>
        <taxon>Spermatophyta</taxon>
        <taxon>Magnoliopsida</taxon>
        <taxon>Liliopsida</taxon>
        <taxon>Asparagales</taxon>
        <taxon>Orchidaceae</taxon>
        <taxon>Vanilloideae</taxon>
        <taxon>Vanilleae</taxon>
        <taxon>Vanilla</taxon>
    </lineage>
</organism>
<protein>
    <recommendedName>
        <fullName evidence="2">DUF4057 domain-containing protein</fullName>
    </recommendedName>
</protein>
<dbReference type="PANTHER" id="PTHR31132:SF13">
    <property type="entry name" value="N-LYSINE METHYLTRANSFERASE"/>
    <property type="match status" value="1"/>
</dbReference>
<evidence type="ECO:0000313" key="5">
    <source>
        <dbReference type="Proteomes" id="UP000636800"/>
    </source>
</evidence>
<accession>A0A835RWH0</accession>
<feature type="domain" description="DUF4057" evidence="2">
    <location>
        <begin position="3"/>
        <end position="303"/>
    </location>
</feature>
<name>A0A835RWH0_VANPL</name>
<feature type="compositionally biased region" description="Polar residues" evidence="1">
    <location>
        <begin position="92"/>
        <end position="103"/>
    </location>
</feature>